<evidence type="ECO:0000313" key="1">
    <source>
        <dbReference type="EMBL" id="AUH64831.1"/>
    </source>
</evidence>
<dbReference type="Pfam" id="PF05035">
    <property type="entry name" value="DGOK"/>
    <property type="match status" value="1"/>
</dbReference>
<sequence length="297" mass="31340">MSSPDWIALDWGSTNLRAHAMQGTTILAEASGPGAASLPDAMAFEFALLGVVGDWLSDAAMPMLACGMVGSRQGWIEAPYLPTPSAPLDPSAMVRAPARDPRIDLRILPGMRQASPADVMRGEETQIAGLLALHPDFDGVVALPGTHNKWARISAGEVVGFQTAMTGELFQLLSTQSVLRHGMGEGWDEAAFEAGVTEGRRDAERLMARLFTLRAEGLAGELSPDAARSRLSGLLIGAELAAMRGWWLGQDVALIGAPTLTARYAAALALQGNEARQHDGGAMSLAGLTKARTEDRS</sequence>
<dbReference type="InterPro" id="IPR042257">
    <property type="entry name" value="DGOK_C"/>
</dbReference>
<keyword evidence="2" id="KW-1185">Reference proteome</keyword>
<keyword evidence="1" id="KW-0418">Kinase</keyword>
<dbReference type="Gene3D" id="3.30.420.310">
    <property type="entry name" value="2-keto-3-deoxy-galactonokinase, C-terminal domain"/>
    <property type="match status" value="1"/>
</dbReference>
<evidence type="ECO:0000313" key="2">
    <source>
        <dbReference type="Proteomes" id="UP000234530"/>
    </source>
</evidence>
<dbReference type="GO" id="GO:0008671">
    <property type="term" value="F:2-dehydro-3-deoxygalactonokinase activity"/>
    <property type="evidence" value="ECO:0007669"/>
    <property type="project" value="InterPro"/>
</dbReference>
<proteinExistence type="predicted"/>
<reference evidence="1 2" key="1">
    <citation type="journal article" date="2013" name="Antonie Van Leeuwenhoek">
        <title>Paracoccus zhejiangensis sp. nov., isolated from activated sludge in wastewater-treatment system.</title>
        <authorList>
            <person name="Wu Z.G."/>
            <person name="Zhang D.F."/>
            <person name="Liu Y.L."/>
            <person name="Wang F."/>
            <person name="Jiang X."/>
            <person name="Li C."/>
            <person name="Li S.P."/>
            <person name="Hong Q."/>
            <person name="Li W.J."/>
        </authorList>
    </citation>
    <scope>NUCLEOTIDE SEQUENCE [LARGE SCALE GENOMIC DNA]</scope>
    <source>
        <strain evidence="1 2">J6</strain>
    </source>
</reference>
<keyword evidence="1" id="KW-0808">Transferase</keyword>
<dbReference type="Gene3D" id="3.30.420.300">
    <property type="entry name" value="2-keto-3-deoxy-galactonokinase, substrate binding domain"/>
    <property type="match status" value="1"/>
</dbReference>
<organism evidence="1 2">
    <name type="scientific">Paracoccus zhejiangensis</name>
    <dbReference type="NCBI Taxonomy" id="1077935"/>
    <lineage>
        <taxon>Bacteria</taxon>
        <taxon>Pseudomonadati</taxon>
        <taxon>Pseudomonadota</taxon>
        <taxon>Alphaproteobacteria</taxon>
        <taxon>Rhodobacterales</taxon>
        <taxon>Paracoccaceae</taxon>
        <taxon>Paracoccus</taxon>
    </lineage>
</organism>
<dbReference type="GO" id="GO:0034194">
    <property type="term" value="P:D-galactonate catabolic process"/>
    <property type="evidence" value="ECO:0007669"/>
    <property type="project" value="InterPro"/>
</dbReference>
<dbReference type="EMBL" id="CP025430">
    <property type="protein sequence ID" value="AUH64831.1"/>
    <property type="molecule type" value="Genomic_DNA"/>
</dbReference>
<name>A0A2H5EZW2_9RHOB</name>
<dbReference type="AlphaFoldDB" id="A0A2H5EZW2"/>
<gene>
    <name evidence="1" type="ORF">CX676_12170</name>
</gene>
<protein>
    <submittedName>
        <fullName evidence="1">2-keto-3-deoxy-galactonokinase</fullName>
    </submittedName>
</protein>
<dbReference type="InterPro" id="IPR007729">
    <property type="entry name" value="DGOK"/>
</dbReference>
<dbReference type="InterPro" id="IPR042258">
    <property type="entry name" value="DGOK_N"/>
</dbReference>
<accession>A0A2H5EZW2</accession>
<dbReference type="OrthoDB" id="256574at2"/>
<dbReference type="RefSeq" id="WP_101752860.1">
    <property type="nucleotide sequence ID" value="NZ_CP025430.1"/>
</dbReference>
<dbReference type="KEGG" id="pzh:CX676_12170"/>
<dbReference type="Proteomes" id="UP000234530">
    <property type="component" value="Chromosome"/>
</dbReference>